<dbReference type="EnsemblPlants" id="Solyc11g018535.1.1">
    <property type="protein sequence ID" value="Solyc11g018535.1.1"/>
    <property type="gene ID" value="Solyc11g018535.1"/>
</dbReference>
<protein>
    <submittedName>
        <fullName evidence="9">Uncharacterized protein</fullName>
    </submittedName>
</protein>
<evidence type="ECO:0000256" key="7">
    <source>
        <dbReference type="ARBA" id="ARBA00023136"/>
    </source>
</evidence>
<keyword evidence="3" id="KW-0813">Transport</keyword>
<evidence type="ECO:0000256" key="6">
    <source>
        <dbReference type="ARBA" id="ARBA00023065"/>
    </source>
</evidence>
<dbReference type="GO" id="GO:0016020">
    <property type="term" value="C:membrane"/>
    <property type="evidence" value="ECO:0007669"/>
    <property type="project" value="UniProtKB-SubCell"/>
</dbReference>
<dbReference type="GO" id="GO:0046873">
    <property type="term" value="F:metal ion transmembrane transporter activity"/>
    <property type="evidence" value="ECO:0007669"/>
    <property type="project" value="InterPro"/>
</dbReference>
<evidence type="ECO:0000256" key="1">
    <source>
        <dbReference type="ARBA" id="ARBA00004141"/>
    </source>
</evidence>
<comment type="similarity">
    <text evidence="2">Belongs to the NRAMP (TC 2.A.55) family.</text>
</comment>
<dbReference type="Gramene" id="Solyc11g018535.1.1">
    <property type="protein sequence ID" value="Solyc11g018535.1.1"/>
    <property type="gene ID" value="Solyc11g018535.1"/>
</dbReference>
<proteinExistence type="inferred from homology"/>
<reference evidence="9" key="2">
    <citation type="submission" date="2019-01" db="UniProtKB">
        <authorList>
            <consortium name="EnsemblPlants"/>
        </authorList>
    </citation>
    <scope>IDENTIFICATION</scope>
    <source>
        <strain evidence="9">cv. Heinz 1706</strain>
    </source>
</reference>
<comment type="subcellular location">
    <subcellularLocation>
        <location evidence="1">Membrane</location>
        <topology evidence="1">Multi-pass membrane protein</topology>
    </subcellularLocation>
</comment>
<dbReference type="InterPro" id="IPR001046">
    <property type="entry name" value="NRAMP_fam"/>
</dbReference>
<evidence type="ECO:0000313" key="9">
    <source>
        <dbReference type="EnsemblPlants" id="Solyc11g018535.1.1"/>
    </source>
</evidence>
<feature type="transmembrane region" description="Helical" evidence="8">
    <location>
        <begin position="77"/>
        <end position="99"/>
    </location>
</feature>
<dbReference type="AlphaFoldDB" id="A0A3Q7ITA3"/>
<accession>A0A3Q7ITA3</accession>
<dbReference type="STRING" id="4081.A0A3Q7ITA3"/>
<evidence type="ECO:0000256" key="5">
    <source>
        <dbReference type="ARBA" id="ARBA00022989"/>
    </source>
</evidence>
<feature type="transmembrane region" description="Helical" evidence="8">
    <location>
        <begin position="42"/>
        <end position="57"/>
    </location>
</feature>
<organism evidence="9">
    <name type="scientific">Solanum lycopersicum</name>
    <name type="common">Tomato</name>
    <name type="synonym">Lycopersicon esculentum</name>
    <dbReference type="NCBI Taxonomy" id="4081"/>
    <lineage>
        <taxon>Eukaryota</taxon>
        <taxon>Viridiplantae</taxon>
        <taxon>Streptophyta</taxon>
        <taxon>Embryophyta</taxon>
        <taxon>Tracheophyta</taxon>
        <taxon>Spermatophyta</taxon>
        <taxon>Magnoliopsida</taxon>
        <taxon>eudicotyledons</taxon>
        <taxon>Gunneridae</taxon>
        <taxon>Pentapetalae</taxon>
        <taxon>asterids</taxon>
        <taxon>lamiids</taxon>
        <taxon>Solanales</taxon>
        <taxon>Solanaceae</taxon>
        <taxon>Solanoideae</taxon>
        <taxon>Solaneae</taxon>
        <taxon>Solanum</taxon>
        <taxon>Solanum subgen. Lycopersicon</taxon>
    </lineage>
</organism>
<evidence type="ECO:0000256" key="3">
    <source>
        <dbReference type="ARBA" id="ARBA00022448"/>
    </source>
</evidence>
<keyword evidence="4 8" id="KW-0812">Transmembrane</keyword>
<dbReference type="PANTHER" id="PTHR11706:SF77">
    <property type="entry name" value="METAL TRANSPORTER NRAMP5"/>
    <property type="match status" value="1"/>
</dbReference>
<dbReference type="InParanoid" id="A0A3Q7ITA3"/>
<dbReference type="SMR" id="A0A3Q7ITA3"/>
<keyword evidence="5 8" id="KW-1133">Transmembrane helix</keyword>
<evidence type="ECO:0000256" key="2">
    <source>
        <dbReference type="ARBA" id="ARBA00009965"/>
    </source>
</evidence>
<dbReference type="Pfam" id="PF01566">
    <property type="entry name" value="Nramp"/>
    <property type="match status" value="1"/>
</dbReference>
<sequence>MENQQQNQVIGGSKRIVALNESPLPSNNDHHIEHQKHGWKNFFAYVGPGFLVSLAYLDPGNLETDLQAGANHRYELLWVILIGLIFALIIQSLAANLGVSTELCRAEYPVFVKYCLWLLAEVAVIAADIPEGKILSNYSIKTSILPFN</sequence>
<keyword evidence="7 8" id="KW-0472">Membrane</keyword>
<dbReference type="Proteomes" id="UP000004994">
    <property type="component" value="Chromosome 11"/>
</dbReference>
<dbReference type="PANTHER" id="PTHR11706">
    <property type="entry name" value="SOLUTE CARRIER PROTEIN FAMILY 11 MEMBER"/>
    <property type="match status" value="1"/>
</dbReference>
<keyword evidence="10" id="KW-1185">Reference proteome</keyword>
<keyword evidence="6" id="KW-0406">Ion transport</keyword>
<evidence type="ECO:0000256" key="4">
    <source>
        <dbReference type="ARBA" id="ARBA00022692"/>
    </source>
</evidence>
<name>A0A3Q7ITA3_SOLLC</name>
<dbReference type="OMA" id="LMAEITM"/>
<evidence type="ECO:0000256" key="8">
    <source>
        <dbReference type="SAM" id="Phobius"/>
    </source>
</evidence>
<evidence type="ECO:0000313" key="10">
    <source>
        <dbReference type="Proteomes" id="UP000004994"/>
    </source>
</evidence>
<reference evidence="9" key="1">
    <citation type="journal article" date="2012" name="Nature">
        <title>The tomato genome sequence provides insights into fleshy fruit evolution.</title>
        <authorList>
            <consortium name="Tomato Genome Consortium"/>
        </authorList>
    </citation>
    <scope>NUCLEOTIDE SEQUENCE [LARGE SCALE GENOMIC DNA]</scope>
    <source>
        <strain evidence="9">cv. Heinz 1706</strain>
    </source>
</reference>